<comment type="caution">
    <text evidence="1">The sequence shown here is derived from an EMBL/GenBank/DDBJ whole genome shotgun (WGS) entry which is preliminary data.</text>
</comment>
<protein>
    <submittedName>
        <fullName evidence="1">Uncharacterized protein</fullName>
    </submittedName>
</protein>
<organism evidence="1 2">
    <name type="scientific">Dendrobium chrysotoxum</name>
    <name type="common">Orchid</name>
    <dbReference type="NCBI Taxonomy" id="161865"/>
    <lineage>
        <taxon>Eukaryota</taxon>
        <taxon>Viridiplantae</taxon>
        <taxon>Streptophyta</taxon>
        <taxon>Embryophyta</taxon>
        <taxon>Tracheophyta</taxon>
        <taxon>Spermatophyta</taxon>
        <taxon>Magnoliopsida</taxon>
        <taxon>Liliopsida</taxon>
        <taxon>Asparagales</taxon>
        <taxon>Orchidaceae</taxon>
        <taxon>Epidendroideae</taxon>
        <taxon>Malaxideae</taxon>
        <taxon>Dendrobiinae</taxon>
        <taxon>Dendrobium</taxon>
    </lineage>
</organism>
<keyword evidence="2" id="KW-1185">Reference proteome</keyword>
<evidence type="ECO:0000313" key="2">
    <source>
        <dbReference type="Proteomes" id="UP000775213"/>
    </source>
</evidence>
<dbReference type="EMBL" id="JAGFBR010000009">
    <property type="protein sequence ID" value="KAH0461012.1"/>
    <property type="molecule type" value="Genomic_DNA"/>
</dbReference>
<evidence type="ECO:0000313" key="1">
    <source>
        <dbReference type="EMBL" id="KAH0461012.1"/>
    </source>
</evidence>
<gene>
    <name evidence="1" type="ORF">IEQ34_008587</name>
</gene>
<sequence>MNIAPIPDLLPTIAHNAPLCLAKSSNPDPRLQLPTAPFPHPSPSCRNVKPINPLDPNTRLNCEIFSIMGVVFQRTENCILLSLALHISSSRIWKKFMKHLWRTRKLLTNYNAKLVELYLRSTAIYPTMRFQGAHLAVYLARRSLRTILSSESTDAATSIWVSARWHVTGICTPSRILADINQKTGKSAIGHWYANLFYRSPVRRCISSLTRRRIISARDYYDVLGVSKGASASDIKKVYYGLPRSFILIQTKGP</sequence>
<dbReference type="GO" id="GO:0005783">
    <property type="term" value="C:endoplasmic reticulum"/>
    <property type="evidence" value="ECO:0007669"/>
    <property type="project" value="UniProtKB-ARBA"/>
</dbReference>
<dbReference type="CDD" id="cd06257">
    <property type="entry name" value="DnaJ"/>
    <property type="match status" value="1"/>
</dbReference>
<dbReference type="Proteomes" id="UP000775213">
    <property type="component" value="Unassembled WGS sequence"/>
</dbReference>
<dbReference type="InterPro" id="IPR001623">
    <property type="entry name" value="DnaJ_domain"/>
</dbReference>
<accession>A0AAV7GZS3</accession>
<dbReference type="Gene3D" id="1.10.287.110">
    <property type="entry name" value="DnaJ domain"/>
    <property type="match status" value="1"/>
</dbReference>
<dbReference type="SUPFAM" id="SSF46565">
    <property type="entry name" value="Chaperone J-domain"/>
    <property type="match status" value="1"/>
</dbReference>
<dbReference type="InterPro" id="IPR036869">
    <property type="entry name" value="J_dom_sf"/>
</dbReference>
<name>A0AAV7GZS3_DENCH</name>
<dbReference type="AlphaFoldDB" id="A0AAV7GZS3"/>
<reference evidence="1 2" key="1">
    <citation type="journal article" date="2021" name="Hortic Res">
        <title>Chromosome-scale assembly of the Dendrobium chrysotoxum genome enhances the understanding of orchid evolution.</title>
        <authorList>
            <person name="Zhang Y."/>
            <person name="Zhang G.Q."/>
            <person name="Zhang D."/>
            <person name="Liu X.D."/>
            <person name="Xu X.Y."/>
            <person name="Sun W.H."/>
            <person name="Yu X."/>
            <person name="Zhu X."/>
            <person name="Wang Z.W."/>
            <person name="Zhao X."/>
            <person name="Zhong W.Y."/>
            <person name="Chen H."/>
            <person name="Yin W.L."/>
            <person name="Huang T."/>
            <person name="Niu S.C."/>
            <person name="Liu Z.J."/>
        </authorList>
    </citation>
    <scope>NUCLEOTIDE SEQUENCE [LARGE SCALE GENOMIC DNA]</scope>
    <source>
        <strain evidence="1">Lindl</strain>
    </source>
</reference>
<proteinExistence type="predicted"/>